<keyword evidence="2" id="KW-1185">Reference proteome</keyword>
<protein>
    <submittedName>
        <fullName evidence="1">Nipped-B-like protein</fullName>
    </submittedName>
</protein>
<dbReference type="PANTHER" id="PTHR21704:SF18">
    <property type="entry name" value="NIPPED-B-LIKE PROTEIN"/>
    <property type="match status" value="1"/>
</dbReference>
<evidence type="ECO:0000313" key="2">
    <source>
        <dbReference type="Proteomes" id="UP000770661"/>
    </source>
</evidence>
<dbReference type="OrthoDB" id="418242at2759"/>
<reference evidence="1" key="1">
    <citation type="submission" date="2020-07" db="EMBL/GenBank/DDBJ databases">
        <title>The High-quality genome of the commercially important snow crab, Chionoecetes opilio.</title>
        <authorList>
            <person name="Jeong J.-H."/>
            <person name="Ryu S."/>
        </authorList>
    </citation>
    <scope>NUCLEOTIDE SEQUENCE</scope>
    <source>
        <strain evidence="1">MADBK_172401_WGS</strain>
        <tissue evidence="1">Digestive gland</tissue>
    </source>
</reference>
<dbReference type="GO" id="GO:0140588">
    <property type="term" value="P:chromatin looping"/>
    <property type="evidence" value="ECO:0007669"/>
    <property type="project" value="InterPro"/>
</dbReference>
<dbReference type="PANTHER" id="PTHR21704">
    <property type="entry name" value="NIPPED-B-LIKE PROTEIN DELANGIN SCC2-RELATED"/>
    <property type="match status" value="1"/>
</dbReference>
<dbReference type="GO" id="GO:0061775">
    <property type="term" value="F:cohesin loader activity"/>
    <property type="evidence" value="ECO:0007669"/>
    <property type="project" value="InterPro"/>
</dbReference>
<proteinExistence type="predicted"/>
<dbReference type="GO" id="GO:0071169">
    <property type="term" value="P:establishment of protein localization to chromatin"/>
    <property type="evidence" value="ECO:0007669"/>
    <property type="project" value="TreeGrafter"/>
</dbReference>
<dbReference type="AlphaFoldDB" id="A0A8J4XTV9"/>
<dbReference type="InterPro" id="IPR033031">
    <property type="entry name" value="Scc2/Nipped-B"/>
</dbReference>
<gene>
    <name evidence="1" type="primary">Nipbl</name>
    <name evidence="1" type="ORF">GWK47_013860</name>
</gene>
<dbReference type="Proteomes" id="UP000770661">
    <property type="component" value="Unassembled WGS sequence"/>
</dbReference>
<sequence>MDSRPWRTVHYIAIPLQPTQGSRRAPAATLQQKPYTNKRIERKLVGPTEKLSSEELMESGVYQRFNRAVEKIFDNTEDLDVNAEIEEDGVVPQEYLIPKYELMDLCSEAAKLKSLGAMAIVPPERVVRLLNILEKNIRDGAKVTPIMDEDDEDDDRLWMELVMERILRGMDASLTAMYIMTALNMSKRIYLEDVIERCVQFTKFQLSNTIYPSFDPVYRVDSKRDGFVGNMKRKRAQCKDVRNRTILGLYNKLHEVVGLLADLLSIQTLTDTTVLQLSTLGVCPFFVENVSELQLSALRLVTKVGSLRPLVVYS</sequence>
<dbReference type="GO" id="GO:0003682">
    <property type="term" value="F:chromatin binding"/>
    <property type="evidence" value="ECO:0007669"/>
    <property type="project" value="TreeGrafter"/>
</dbReference>
<evidence type="ECO:0000313" key="1">
    <source>
        <dbReference type="EMBL" id="KAG0714576.1"/>
    </source>
</evidence>
<dbReference type="GO" id="GO:1990414">
    <property type="term" value="P:replication-born double-strand break repair via sister chromatid exchange"/>
    <property type="evidence" value="ECO:0007669"/>
    <property type="project" value="TreeGrafter"/>
</dbReference>
<organism evidence="1 2">
    <name type="scientific">Chionoecetes opilio</name>
    <name type="common">Atlantic snow crab</name>
    <name type="synonym">Cancer opilio</name>
    <dbReference type="NCBI Taxonomy" id="41210"/>
    <lineage>
        <taxon>Eukaryota</taxon>
        <taxon>Metazoa</taxon>
        <taxon>Ecdysozoa</taxon>
        <taxon>Arthropoda</taxon>
        <taxon>Crustacea</taxon>
        <taxon>Multicrustacea</taxon>
        <taxon>Malacostraca</taxon>
        <taxon>Eumalacostraca</taxon>
        <taxon>Eucarida</taxon>
        <taxon>Decapoda</taxon>
        <taxon>Pleocyemata</taxon>
        <taxon>Brachyura</taxon>
        <taxon>Eubrachyura</taxon>
        <taxon>Majoidea</taxon>
        <taxon>Majidae</taxon>
        <taxon>Chionoecetes</taxon>
    </lineage>
</organism>
<accession>A0A8J4XTV9</accession>
<dbReference type="GO" id="GO:0010468">
    <property type="term" value="P:regulation of gene expression"/>
    <property type="evidence" value="ECO:0007669"/>
    <property type="project" value="InterPro"/>
</dbReference>
<name>A0A8J4XTV9_CHIOP</name>
<dbReference type="EMBL" id="JACEEZ010020423">
    <property type="protein sequence ID" value="KAG0714576.1"/>
    <property type="molecule type" value="Genomic_DNA"/>
</dbReference>
<dbReference type="GO" id="GO:0034087">
    <property type="term" value="P:establishment of mitotic sister chromatid cohesion"/>
    <property type="evidence" value="ECO:0007669"/>
    <property type="project" value="TreeGrafter"/>
</dbReference>
<comment type="caution">
    <text evidence="1">The sequence shown here is derived from an EMBL/GenBank/DDBJ whole genome shotgun (WGS) entry which is preliminary data.</text>
</comment>
<dbReference type="GO" id="GO:0090694">
    <property type="term" value="C:Scc2-Scc4 cohesin loading complex"/>
    <property type="evidence" value="ECO:0007669"/>
    <property type="project" value="TreeGrafter"/>
</dbReference>